<name>A0ABZ3H9F3_9BACT</name>
<organism evidence="1 2">
    <name type="scientific">Sulfurimonas diazotrophicus</name>
    <dbReference type="NCBI Taxonomy" id="3131939"/>
    <lineage>
        <taxon>Bacteria</taxon>
        <taxon>Pseudomonadati</taxon>
        <taxon>Campylobacterota</taxon>
        <taxon>Epsilonproteobacteria</taxon>
        <taxon>Campylobacterales</taxon>
        <taxon>Sulfurimonadaceae</taxon>
        <taxon>Sulfurimonas</taxon>
    </lineage>
</organism>
<evidence type="ECO:0000313" key="2">
    <source>
        <dbReference type="Proteomes" id="UP001447842"/>
    </source>
</evidence>
<proteinExistence type="predicted"/>
<sequence>MKHTKNYKDISVIILAAGSLKNKNHFLDYAFSSPALVPVNTRTAASNIIEFYQEFLPESRIYLVINEYDEDEVRTHLKYYLQNVSLVKIGESSGINETIAIVLNENSMSEDLIINPVTTIPTKIPEQNEVFLSIATYENADFSLVTPRSDTIEFFVKGTLPLEKSHAFTGVLRTSKAWMVDALSRSTTMTDLLEVVRMIEGKHGLTYQTVDWIDCGHEINFYESKAKLIASRSFNAIQIHSDKGILEKHSTNNKKFKDEIEFMHLLPHEIQVFFPRIIGSSFFEERASAKIEYYGYPTMAEYMLYWNLSNGMWEKAFKALTQPLKQFKKHSFSIGMKAYKRFYEGKLLDRVDKFMHQLSDNRRFILQNDELTINNVRYKNFPVLKETISKRLEELYDENDFCIMHGDYCFNNILYDHKSGIIRLIDARGSFGSECVGIYGDSKYDLAKLTHSIIGRYDYFIAKLFTLDIEDDNTVNFSVHKRETHELLEHLNKKLIEELGYSVNDILFLTALLFLSMPPLHNEDPDRQVAFYVHGIVLLNQSLGINT</sequence>
<dbReference type="Proteomes" id="UP001447842">
    <property type="component" value="Chromosome"/>
</dbReference>
<dbReference type="EMBL" id="CP147920">
    <property type="protein sequence ID" value="XAU14829.1"/>
    <property type="molecule type" value="Genomic_DNA"/>
</dbReference>
<evidence type="ECO:0000313" key="1">
    <source>
        <dbReference type="EMBL" id="XAU14829.1"/>
    </source>
</evidence>
<evidence type="ECO:0008006" key="3">
    <source>
        <dbReference type="Google" id="ProtNLM"/>
    </source>
</evidence>
<accession>A0ABZ3H9F3</accession>
<protein>
    <recommendedName>
        <fullName evidence="3">Capsular biosynthesis protein</fullName>
    </recommendedName>
</protein>
<dbReference type="InterPro" id="IPR011009">
    <property type="entry name" value="Kinase-like_dom_sf"/>
</dbReference>
<dbReference type="SUPFAM" id="SSF56112">
    <property type="entry name" value="Protein kinase-like (PK-like)"/>
    <property type="match status" value="1"/>
</dbReference>
<gene>
    <name evidence="1" type="ORF">WCY31_11365</name>
</gene>
<keyword evidence="2" id="KW-1185">Reference proteome</keyword>
<reference evidence="1 2" key="1">
    <citation type="submission" date="2024-03" db="EMBL/GenBank/DDBJ databases">
        <title>Sulfurimonas sp. HSL3-1.</title>
        <authorList>
            <person name="Wang S."/>
        </authorList>
    </citation>
    <scope>NUCLEOTIDE SEQUENCE [LARGE SCALE GENOMIC DNA]</scope>
    <source>
        <strain evidence="1 2">HSL3-1</strain>
    </source>
</reference>
<dbReference type="RefSeq" id="WP_345972462.1">
    <property type="nucleotide sequence ID" value="NZ_CP147920.1"/>
</dbReference>